<dbReference type="InterPro" id="IPR029069">
    <property type="entry name" value="HotDog_dom_sf"/>
</dbReference>
<dbReference type="EMBL" id="JAAGRN010000001">
    <property type="protein sequence ID" value="NDY81636.1"/>
    <property type="molecule type" value="Genomic_DNA"/>
</dbReference>
<dbReference type="AlphaFoldDB" id="A0A6B2QSI0"/>
<accession>A0A6B2QSI0</accession>
<comment type="similarity">
    <text evidence="1">Belongs to the 4-hydroxybenzoyl-CoA thioesterase family.</text>
</comment>
<organism evidence="3">
    <name type="scientific">Sheuella amnicola</name>
    <dbReference type="NCBI Taxonomy" id="2707330"/>
    <lineage>
        <taxon>Bacteria</taxon>
        <taxon>Pseudomonadati</taxon>
        <taxon>Pseudomonadota</taxon>
        <taxon>Betaproteobacteria</taxon>
        <taxon>Burkholderiales</taxon>
        <taxon>Alcaligenaceae</taxon>
        <taxon>Sheuella</taxon>
    </lineage>
</organism>
<keyword evidence="2" id="KW-0378">Hydrolase</keyword>
<sequence>MSRSPAENRSDFAHFHKIETRWKDNDIFGHVNNVVYYSYIDTAVNSFLIQQGVLDLQNSKVVGLVAETQCRYNSSLAFPDTVYVGLRLAHLGNSSIRYEFGVFRNDEEVASAQGHFVHVYVDTTTNRTVPMPETLVRAADLLRVTNR</sequence>
<evidence type="ECO:0000256" key="1">
    <source>
        <dbReference type="ARBA" id="ARBA00005953"/>
    </source>
</evidence>
<name>A0A6B2QSI0_9BURK</name>
<dbReference type="Pfam" id="PF13279">
    <property type="entry name" value="4HBT_2"/>
    <property type="match status" value="1"/>
</dbReference>
<evidence type="ECO:0000256" key="2">
    <source>
        <dbReference type="ARBA" id="ARBA00022801"/>
    </source>
</evidence>
<protein>
    <submittedName>
        <fullName evidence="3">Acyl-CoA thioesterase</fullName>
    </submittedName>
</protein>
<proteinExistence type="inferred from homology"/>
<dbReference type="CDD" id="cd00586">
    <property type="entry name" value="4HBT"/>
    <property type="match status" value="1"/>
</dbReference>
<dbReference type="PANTHER" id="PTHR31793:SF27">
    <property type="entry name" value="NOVEL THIOESTERASE SUPERFAMILY DOMAIN AND SAPOSIN A-TYPE DOMAIN CONTAINING PROTEIN (0610012H03RIK)"/>
    <property type="match status" value="1"/>
</dbReference>
<evidence type="ECO:0000313" key="3">
    <source>
        <dbReference type="EMBL" id="NDY81636.1"/>
    </source>
</evidence>
<dbReference type="InterPro" id="IPR050563">
    <property type="entry name" value="4-hydroxybenzoyl-CoA_TE"/>
</dbReference>
<dbReference type="Gene3D" id="3.10.129.10">
    <property type="entry name" value="Hotdog Thioesterase"/>
    <property type="match status" value="1"/>
</dbReference>
<gene>
    <name evidence="3" type="ORF">G3I67_00175</name>
</gene>
<comment type="caution">
    <text evidence="3">The sequence shown here is derived from an EMBL/GenBank/DDBJ whole genome shotgun (WGS) entry which is preliminary data.</text>
</comment>
<dbReference type="RefSeq" id="WP_163650922.1">
    <property type="nucleotide sequence ID" value="NZ_JAAGRN010000001.1"/>
</dbReference>
<dbReference type="GO" id="GO:0047617">
    <property type="term" value="F:fatty acyl-CoA hydrolase activity"/>
    <property type="evidence" value="ECO:0007669"/>
    <property type="project" value="TreeGrafter"/>
</dbReference>
<dbReference type="SUPFAM" id="SSF54637">
    <property type="entry name" value="Thioesterase/thiol ester dehydrase-isomerase"/>
    <property type="match status" value="1"/>
</dbReference>
<reference evidence="3" key="1">
    <citation type="submission" date="2020-02" db="EMBL/GenBank/DDBJ databases">
        <authorList>
            <person name="Chen W.-M."/>
        </authorList>
    </citation>
    <scope>NUCLEOTIDE SEQUENCE</scope>
    <source>
        <strain evidence="3">NBD-18</strain>
    </source>
</reference>
<dbReference type="PANTHER" id="PTHR31793">
    <property type="entry name" value="4-HYDROXYBENZOYL-COA THIOESTERASE FAMILY MEMBER"/>
    <property type="match status" value="1"/>
</dbReference>